<accession>A0A1V0HKU1</accession>
<evidence type="ECO:0000313" key="2">
    <source>
        <dbReference type="EMBL" id="ARC53434.1"/>
    </source>
</evidence>
<gene>
    <name evidence="2" type="ORF">AOQ87_02105</name>
</gene>
<reference evidence="2 3" key="1">
    <citation type="submission" date="2015-10" db="EMBL/GenBank/DDBJ databases">
        <title>Survey of human and primate louse endosymbionts.</title>
        <authorList>
            <person name="Boyd B.M."/>
        </authorList>
    </citation>
    <scope>NUCLEOTIDE SEQUENCE [LARGE SCALE GENOMIC DNA]</scope>
    <source>
        <strain evidence="2 3">PTSK</strain>
    </source>
</reference>
<keyword evidence="1" id="KW-0472">Membrane</keyword>
<dbReference type="AlphaFoldDB" id="A0A1V0HKU1"/>
<dbReference type="Proteomes" id="UP000242793">
    <property type="component" value="Chromosome"/>
</dbReference>
<keyword evidence="3" id="KW-1185">Reference proteome</keyword>
<keyword evidence="1" id="KW-1133">Transmembrane helix</keyword>
<organism evidence="2 3">
    <name type="scientific">Candidatus Riesia pediculischaeffi</name>
    <dbReference type="NCBI Taxonomy" id="428411"/>
    <lineage>
        <taxon>Bacteria</taxon>
        <taxon>Pseudomonadati</taxon>
        <taxon>Pseudomonadota</taxon>
        <taxon>Gammaproteobacteria</taxon>
        <taxon>Enterobacterales</taxon>
        <taxon>Enterobacteriaceae</taxon>
        <taxon>Candidatus Riesia</taxon>
    </lineage>
</organism>
<keyword evidence="1" id="KW-0812">Transmembrane</keyword>
<sequence length="94" mass="11183">MWEFLKLIFLIFKPVLHLFKLIGKLTAFLLNILIILVLIVVLMLYRENKRSHEEDYGTLVFNLNDMIVNHIRSYDKAHVSIRSSSFRLRSTHPE</sequence>
<protein>
    <submittedName>
        <fullName evidence="2">Uncharacterized protein</fullName>
    </submittedName>
</protein>
<dbReference type="KEGG" id="rped:AOQ87_02105"/>
<name>A0A1V0HKU1_9ENTR</name>
<proteinExistence type="predicted"/>
<feature type="transmembrane region" description="Helical" evidence="1">
    <location>
        <begin position="25"/>
        <end position="45"/>
    </location>
</feature>
<dbReference type="EMBL" id="CP012839">
    <property type="protein sequence ID" value="ARC53434.1"/>
    <property type="molecule type" value="Genomic_DNA"/>
</dbReference>
<evidence type="ECO:0000313" key="3">
    <source>
        <dbReference type="Proteomes" id="UP000242793"/>
    </source>
</evidence>
<evidence type="ECO:0000256" key="1">
    <source>
        <dbReference type="SAM" id="Phobius"/>
    </source>
</evidence>